<dbReference type="Pfam" id="PF01494">
    <property type="entry name" value="FAD_binding_3"/>
    <property type="match status" value="1"/>
</dbReference>
<dbReference type="SUPFAM" id="SSF51905">
    <property type="entry name" value="FAD/NAD(P)-binding domain"/>
    <property type="match status" value="1"/>
</dbReference>
<dbReference type="Gene3D" id="3.40.30.10">
    <property type="entry name" value="Glutaredoxin"/>
    <property type="match status" value="1"/>
</dbReference>
<dbReference type="PRINTS" id="PR00420">
    <property type="entry name" value="RNGMNOXGNASE"/>
</dbReference>
<comment type="similarity">
    <text evidence="1">Belongs to the PheA/TfdB FAD monooxygenase family.</text>
</comment>
<dbReference type="PANTHER" id="PTHR45934:SF2">
    <property type="entry name" value="MONOOXYGENASE 1"/>
    <property type="match status" value="1"/>
</dbReference>
<keyword evidence="3" id="KW-0503">Monooxygenase</keyword>
<evidence type="ECO:0000256" key="3">
    <source>
        <dbReference type="ARBA" id="ARBA00023033"/>
    </source>
</evidence>
<dbReference type="AlphaFoldDB" id="A0A841EK66"/>
<dbReference type="EMBL" id="JACHKT010000001">
    <property type="protein sequence ID" value="MBB6001423.1"/>
    <property type="molecule type" value="Genomic_DNA"/>
</dbReference>
<keyword evidence="2" id="KW-0560">Oxidoreductase</keyword>
<comment type="similarity">
    <text evidence="4">Belongs to the 3-hydroxybenzoate 6-hydroxylase family.</text>
</comment>
<evidence type="ECO:0000313" key="6">
    <source>
        <dbReference type="EMBL" id="MBB6001423.1"/>
    </source>
</evidence>
<dbReference type="Gene3D" id="1.10.472.60">
    <property type="entry name" value="putative protein disulfide isomerase domain"/>
    <property type="match status" value="1"/>
</dbReference>
<keyword evidence="7" id="KW-1185">Reference proteome</keyword>
<dbReference type="GO" id="GO:0016853">
    <property type="term" value="F:isomerase activity"/>
    <property type="evidence" value="ECO:0007669"/>
    <property type="project" value="UniProtKB-KW"/>
</dbReference>
<protein>
    <submittedName>
        <fullName evidence="6">2-polyprenyl-6-methoxyphenol hydroxylase-like FAD-dependent oxidoreductase/predicted DsbA family dithiol-disulfide isomerase</fullName>
    </submittedName>
</protein>
<keyword evidence="6" id="KW-0413">Isomerase</keyword>
<dbReference type="InterPro" id="IPR036249">
    <property type="entry name" value="Thioredoxin-like_sf"/>
</dbReference>
<organism evidence="6 7">
    <name type="scientific">Arcicella rosea</name>
    <dbReference type="NCBI Taxonomy" id="502909"/>
    <lineage>
        <taxon>Bacteria</taxon>
        <taxon>Pseudomonadati</taxon>
        <taxon>Bacteroidota</taxon>
        <taxon>Cytophagia</taxon>
        <taxon>Cytophagales</taxon>
        <taxon>Flectobacillaceae</taxon>
        <taxon>Arcicella</taxon>
    </lineage>
</organism>
<reference evidence="6 7" key="1">
    <citation type="submission" date="2020-08" db="EMBL/GenBank/DDBJ databases">
        <title>Functional genomics of gut bacteria from endangered species of beetles.</title>
        <authorList>
            <person name="Carlos-Shanley C."/>
        </authorList>
    </citation>
    <scope>NUCLEOTIDE SEQUENCE [LARGE SCALE GENOMIC DNA]</scope>
    <source>
        <strain evidence="6 7">S00070</strain>
    </source>
</reference>
<dbReference type="SUPFAM" id="SSF52833">
    <property type="entry name" value="Thioredoxin-like"/>
    <property type="match status" value="1"/>
</dbReference>
<dbReference type="InterPro" id="IPR002938">
    <property type="entry name" value="FAD-bd"/>
</dbReference>
<dbReference type="RefSeq" id="WP_184128372.1">
    <property type="nucleotide sequence ID" value="NZ_JACHKT010000001.1"/>
</dbReference>
<evidence type="ECO:0000256" key="4">
    <source>
        <dbReference type="ARBA" id="ARBA00024018"/>
    </source>
</evidence>
<dbReference type="CDD" id="cd03025">
    <property type="entry name" value="DsbA_FrnE_like"/>
    <property type="match status" value="1"/>
</dbReference>
<accession>A0A841EK66</accession>
<dbReference type="Proteomes" id="UP000524404">
    <property type="component" value="Unassembled WGS sequence"/>
</dbReference>
<sequence>MKVVIIGGGVAGLTLGLLLKKNNIEVVVNEKFKEMTTRGHAFLMHIDGWSILNELNANTEICLPGEEIGAFSLNRQDGKQVKRQKLNLWRCIKRKDLVQFLYDLFPKEQLKTGRTFSHFIYENGKAIAAQFTNGEVEYGDVFVGADGGNSAVREAILGAVTYTPVEVKEVVGICTNERLGASHQNIFTKYQSCTRGLSFGMIPVSEKDFVWFMQYSVAEADCDQGCSPEELKAFCNYQLADFPPVVTELLANNDFSTSYIWNTRDFGLLPKFHADNVVLIGDAAHLALPFTSAGTTNAILDAKKLTEKLLSLDDVEEAFEAYYDERQEDIKKHIYLGRELKELFLNPLSVDGDKMVVPLISKREDKDAHTEKLIDIQYFTDPICSTCWVVQPLLRKLKLEYGAYIKIDYRMGGLLPSWDEYERGSISKPSDVAPHWEEVCMIHGIPLDGDIWIEDPLPSSYPPSIAFKAAQMQDADLALLFLRRIKEMLFLEKINIVDMAYLEKAAFDVGLDSARFVHDYENKAQEAFREDLILAQNMQVGVLPTLIFTNLENEQIISKDYQEYEYLEEIIHKLVPKAQKRTFNTDPVFLFTNFSTMTSKEFSFLSSRDMEETNHILADLFDKGFIDKYESKNGIIWKSKLANY</sequence>
<dbReference type="Gene3D" id="3.50.50.60">
    <property type="entry name" value="FAD/NAD(P)-binding domain"/>
    <property type="match status" value="1"/>
</dbReference>
<dbReference type="Pfam" id="PF13743">
    <property type="entry name" value="Thioredoxin_5"/>
    <property type="match status" value="1"/>
</dbReference>
<dbReference type="InterPro" id="IPR036188">
    <property type="entry name" value="FAD/NAD-bd_sf"/>
</dbReference>
<comment type="caution">
    <text evidence="6">The sequence shown here is derived from an EMBL/GenBank/DDBJ whole genome shotgun (WGS) entry which is preliminary data.</text>
</comment>
<dbReference type="PANTHER" id="PTHR45934">
    <property type="entry name" value="FAD/NAD(P)-BINDING OXIDOREDUCTASE FAMILY PROTEIN"/>
    <property type="match status" value="1"/>
</dbReference>
<dbReference type="InterPro" id="IPR044560">
    <property type="entry name" value="MOase"/>
</dbReference>
<feature type="domain" description="FAD-binding" evidence="5">
    <location>
        <begin position="2"/>
        <end position="328"/>
    </location>
</feature>
<dbReference type="GO" id="GO:0004497">
    <property type="term" value="F:monooxygenase activity"/>
    <property type="evidence" value="ECO:0007669"/>
    <property type="project" value="UniProtKB-KW"/>
</dbReference>
<dbReference type="GO" id="GO:0071949">
    <property type="term" value="F:FAD binding"/>
    <property type="evidence" value="ECO:0007669"/>
    <property type="project" value="InterPro"/>
</dbReference>
<gene>
    <name evidence="6" type="ORF">HNP25_000062</name>
</gene>
<proteinExistence type="inferred from homology"/>
<name>A0A841EK66_9BACT</name>
<evidence type="ECO:0000259" key="5">
    <source>
        <dbReference type="Pfam" id="PF01494"/>
    </source>
</evidence>
<evidence type="ECO:0000256" key="1">
    <source>
        <dbReference type="ARBA" id="ARBA00007801"/>
    </source>
</evidence>
<evidence type="ECO:0000313" key="7">
    <source>
        <dbReference type="Proteomes" id="UP000524404"/>
    </source>
</evidence>
<evidence type="ECO:0000256" key="2">
    <source>
        <dbReference type="ARBA" id="ARBA00023002"/>
    </source>
</evidence>